<evidence type="ECO:0000256" key="1">
    <source>
        <dbReference type="SAM" id="MobiDB-lite"/>
    </source>
</evidence>
<dbReference type="AlphaFoldDB" id="A0AAW1V2C8"/>
<evidence type="ECO:0000313" key="2">
    <source>
        <dbReference type="EMBL" id="KAK9889856.1"/>
    </source>
</evidence>
<protein>
    <submittedName>
        <fullName evidence="2">Uncharacterized protein</fullName>
    </submittedName>
</protein>
<dbReference type="EMBL" id="JARQZJ010000123">
    <property type="protein sequence ID" value="KAK9889856.1"/>
    <property type="molecule type" value="Genomic_DNA"/>
</dbReference>
<organism evidence="2 3">
    <name type="scientific">Henosepilachna vigintioctopunctata</name>
    <dbReference type="NCBI Taxonomy" id="420089"/>
    <lineage>
        <taxon>Eukaryota</taxon>
        <taxon>Metazoa</taxon>
        <taxon>Ecdysozoa</taxon>
        <taxon>Arthropoda</taxon>
        <taxon>Hexapoda</taxon>
        <taxon>Insecta</taxon>
        <taxon>Pterygota</taxon>
        <taxon>Neoptera</taxon>
        <taxon>Endopterygota</taxon>
        <taxon>Coleoptera</taxon>
        <taxon>Polyphaga</taxon>
        <taxon>Cucujiformia</taxon>
        <taxon>Coccinelloidea</taxon>
        <taxon>Coccinellidae</taxon>
        <taxon>Epilachninae</taxon>
        <taxon>Epilachnini</taxon>
        <taxon>Henosepilachna</taxon>
    </lineage>
</organism>
<accession>A0AAW1V2C8</accession>
<proteinExistence type="predicted"/>
<keyword evidence="3" id="KW-1185">Reference proteome</keyword>
<evidence type="ECO:0000313" key="3">
    <source>
        <dbReference type="Proteomes" id="UP001431783"/>
    </source>
</evidence>
<reference evidence="2 3" key="1">
    <citation type="submission" date="2023-03" db="EMBL/GenBank/DDBJ databases">
        <title>Genome insight into feeding habits of ladybird beetles.</title>
        <authorList>
            <person name="Li H.-S."/>
            <person name="Huang Y.-H."/>
            <person name="Pang H."/>
        </authorList>
    </citation>
    <scope>NUCLEOTIDE SEQUENCE [LARGE SCALE GENOMIC DNA]</scope>
    <source>
        <strain evidence="2">SYSU_2023b</strain>
        <tissue evidence="2">Whole body</tissue>
    </source>
</reference>
<dbReference type="Proteomes" id="UP001431783">
    <property type="component" value="Unassembled WGS sequence"/>
</dbReference>
<name>A0AAW1V2C8_9CUCU</name>
<gene>
    <name evidence="2" type="ORF">WA026_007222</name>
</gene>
<sequence>MDSFDVIKHMTPSPKNMDAPPRRVQPYGADQSRVNTCPPKAYSPQRPLPAPQYPYMDQTFAAGSDMGHRFVTGTQQRGETFIKRPANANLTKTRQLQSSSFSGQPSPGRLQSTFVQRPQSAQGYTTFNRPKLSQDIYSSRLNATMEGFTRRPQTANAIMEGYQPHPLYHPNTLGQPQFHGQGSKPAIRLPQSAGMGSTNRLCSTACKSNQLTQSRRAVPTRQELAPLKEFHNLDQNYETLLEIRTPRIQGGNQSNYPFQLSINVTCAERSLLVTPQKRYTVLENNSVYPGASKNNTSCCRCP</sequence>
<comment type="caution">
    <text evidence="2">The sequence shown here is derived from an EMBL/GenBank/DDBJ whole genome shotgun (WGS) entry which is preliminary data.</text>
</comment>
<feature type="region of interest" description="Disordered" evidence="1">
    <location>
        <begin position="1"/>
        <end position="46"/>
    </location>
</feature>